<dbReference type="NCBIfam" id="TIGR00322">
    <property type="entry name" value="diphth2_R"/>
    <property type="match status" value="1"/>
</dbReference>
<dbReference type="Proteomes" id="UP001201812">
    <property type="component" value="Unassembled WGS sequence"/>
</dbReference>
<sequence>MTTRARQLREEIELIANDENLQKDLEILPRNYTFEIPKTIWKIKSTGSKTVALQFPEGLLLYSCVIADILSKYTNAEIIIMGDVTYGACCVDDFTARALGCDLLVHYGHSCLVPIQDTPGIHMLYIFVNIDINLSHLVDTVRANFQKDQGIALVSTIQFVASLQAVKKLLLHEGFAIEIPQCSPLSPGEILGCTSPKLPQNIDALIYVGDGRFHLESIMIQNPEVPGYAYNPYSRKLTSEKYAYDLMLKTRENAVNVARNSRCFGLILGTLGRQGNMKVFEDVEKKLLASQKPFLKVLMSEIFSQKLATFASIDSWVQVACPRLSIDWGYSFNVPLLTPYELSAALDYTSFSINKPAVPMDYYAYESAGSWTNNHIDNRPSKPRRIHLSVK</sequence>
<dbReference type="FunFam" id="3.40.50.11860:FF:000002">
    <property type="entry name" value="2-(3-amino-3-carboxypropyl)histidine synthase subunit 1"/>
    <property type="match status" value="1"/>
</dbReference>
<reference evidence="12" key="1">
    <citation type="submission" date="2022-01" db="EMBL/GenBank/DDBJ databases">
        <title>Genome Sequence Resource for Two Populations of Ditylenchus destructor, the Migratory Endoparasitic Phytonematode.</title>
        <authorList>
            <person name="Zhang H."/>
            <person name="Lin R."/>
            <person name="Xie B."/>
        </authorList>
    </citation>
    <scope>NUCLEOTIDE SEQUENCE</scope>
    <source>
        <strain evidence="12">BazhouSP</strain>
    </source>
</reference>
<gene>
    <name evidence="12" type="ORF">DdX_01360</name>
</gene>
<organism evidence="12 13">
    <name type="scientific">Ditylenchus destructor</name>
    <dbReference type="NCBI Taxonomy" id="166010"/>
    <lineage>
        <taxon>Eukaryota</taxon>
        <taxon>Metazoa</taxon>
        <taxon>Ecdysozoa</taxon>
        <taxon>Nematoda</taxon>
        <taxon>Chromadorea</taxon>
        <taxon>Rhabditida</taxon>
        <taxon>Tylenchina</taxon>
        <taxon>Tylenchomorpha</taxon>
        <taxon>Sphaerularioidea</taxon>
        <taxon>Anguinidae</taxon>
        <taxon>Anguininae</taxon>
        <taxon>Ditylenchus</taxon>
    </lineage>
</organism>
<evidence type="ECO:0000256" key="9">
    <source>
        <dbReference type="ARBA" id="ARBA00023014"/>
    </source>
</evidence>
<dbReference type="GO" id="GO:0090560">
    <property type="term" value="F:2-(3-amino-3-carboxypropyl)histidine synthase activity"/>
    <property type="evidence" value="ECO:0007669"/>
    <property type="project" value="UniProtKB-UniRule"/>
</dbReference>
<dbReference type="GO" id="GO:0017183">
    <property type="term" value="P:protein histidyl modification to diphthamide"/>
    <property type="evidence" value="ECO:0007669"/>
    <property type="project" value="UniProtKB-UniRule"/>
</dbReference>
<evidence type="ECO:0000256" key="4">
    <source>
        <dbReference type="ARBA" id="ARBA00021915"/>
    </source>
</evidence>
<evidence type="ECO:0000256" key="11">
    <source>
        <dbReference type="PIRNR" id="PIRNR004967"/>
    </source>
</evidence>
<keyword evidence="6 11" id="KW-0949">S-adenosyl-L-methionine</keyword>
<comment type="catalytic activity">
    <reaction evidence="10 11">
        <text>L-histidyl-[translation elongation factor 2] + S-adenosyl-L-methionine = 2-[(3S)-amino-3-carboxypropyl]-L-histidyl-[translation elongation factor 2] + S-methyl-5'-thioadenosine + H(+)</text>
        <dbReference type="Rhea" id="RHEA:36783"/>
        <dbReference type="Rhea" id="RHEA-COMP:9748"/>
        <dbReference type="Rhea" id="RHEA-COMP:9749"/>
        <dbReference type="ChEBI" id="CHEBI:15378"/>
        <dbReference type="ChEBI" id="CHEBI:17509"/>
        <dbReference type="ChEBI" id="CHEBI:29979"/>
        <dbReference type="ChEBI" id="CHEBI:59789"/>
        <dbReference type="ChEBI" id="CHEBI:73995"/>
        <dbReference type="EC" id="2.5.1.108"/>
    </reaction>
</comment>
<comment type="cofactor">
    <cofactor evidence="11">
        <name>[4Fe-4S] cluster</name>
        <dbReference type="ChEBI" id="CHEBI:49883"/>
    </cofactor>
    <text evidence="11">Binds 1 [4Fe-4S] cluster per subunit. The cluster is coordinated with 3 cysteines and an exchangeable S-adenosyl-L-methionine.</text>
</comment>
<dbReference type="FunFam" id="3.40.50.11850:FF:000001">
    <property type="entry name" value="2-(3-amino-3-carboxypropyl)histidine synthase subunit 1"/>
    <property type="match status" value="1"/>
</dbReference>
<keyword evidence="11" id="KW-0004">4Fe-4S</keyword>
<dbReference type="PIRSF" id="PIRSF004967">
    <property type="entry name" value="DPH1"/>
    <property type="match status" value="1"/>
</dbReference>
<evidence type="ECO:0000256" key="1">
    <source>
        <dbReference type="ARBA" id="ARBA00005156"/>
    </source>
</evidence>
<dbReference type="GO" id="GO:0046872">
    <property type="term" value="F:metal ion binding"/>
    <property type="evidence" value="ECO:0007669"/>
    <property type="project" value="UniProtKB-KW"/>
</dbReference>
<dbReference type="Gene3D" id="3.40.50.11850">
    <property type="entry name" value="Diphthamide synthesis DPH1/DPH2 domain 2"/>
    <property type="match status" value="1"/>
</dbReference>
<evidence type="ECO:0000313" key="13">
    <source>
        <dbReference type="Proteomes" id="UP001201812"/>
    </source>
</evidence>
<dbReference type="Gene3D" id="3.40.50.11840">
    <property type="entry name" value="Diphthamide synthesis DPH1/DPH2 domain 1"/>
    <property type="match status" value="1"/>
</dbReference>
<evidence type="ECO:0000256" key="5">
    <source>
        <dbReference type="ARBA" id="ARBA00022679"/>
    </source>
</evidence>
<name>A0AAD4R813_9BILA</name>
<dbReference type="AlphaFoldDB" id="A0AAD4R813"/>
<evidence type="ECO:0000256" key="10">
    <source>
        <dbReference type="ARBA" id="ARBA00048403"/>
    </source>
</evidence>
<comment type="function">
    <text evidence="11">Catalyzes the first step of diphthamide biosynthesis, a post-translational modification of histidine which occurs in elongation factor 2.</text>
</comment>
<evidence type="ECO:0000256" key="8">
    <source>
        <dbReference type="ARBA" id="ARBA00023004"/>
    </source>
</evidence>
<keyword evidence="7" id="KW-0479">Metal-binding</keyword>
<dbReference type="FunFam" id="3.40.50.11840:FF:000001">
    <property type="entry name" value="2-(3-amino-3-carboxypropyl)histidine synthase subunit 1"/>
    <property type="match status" value="1"/>
</dbReference>
<dbReference type="EC" id="2.5.1.108" evidence="3 11"/>
<keyword evidence="5 11" id="KW-0808">Transferase</keyword>
<dbReference type="Gene3D" id="3.40.50.11860">
    <property type="entry name" value="Diphthamide synthesis DPH1/DPH2 domain 3"/>
    <property type="match status" value="1"/>
</dbReference>
<comment type="caution">
    <text evidence="12">The sequence shown here is derived from an EMBL/GenBank/DDBJ whole genome shotgun (WGS) entry which is preliminary data.</text>
</comment>
<dbReference type="InterPro" id="IPR042264">
    <property type="entry name" value="DPH1/DPH2_2"/>
</dbReference>
<evidence type="ECO:0000313" key="12">
    <source>
        <dbReference type="EMBL" id="KAI1729139.1"/>
    </source>
</evidence>
<dbReference type="InterPro" id="IPR042265">
    <property type="entry name" value="DPH1/DPH2_3"/>
</dbReference>
<dbReference type="GO" id="GO:0051539">
    <property type="term" value="F:4 iron, 4 sulfur cluster binding"/>
    <property type="evidence" value="ECO:0007669"/>
    <property type="project" value="UniProtKB-UniRule"/>
</dbReference>
<keyword evidence="8" id="KW-0408">Iron</keyword>
<keyword evidence="13" id="KW-1185">Reference proteome</keyword>
<dbReference type="SFLD" id="SFLDS00032">
    <property type="entry name" value="Radical_SAM_3-amino-3-carboxyp"/>
    <property type="match status" value="1"/>
</dbReference>
<comment type="similarity">
    <text evidence="2 11">Belongs to the DPH1/DPH2 family. DPH1 subfamily.</text>
</comment>
<evidence type="ECO:0000256" key="2">
    <source>
        <dbReference type="ARBA" id="ARBA00010173"/>
    </source>
</evidence>
<proteinExistence type="inferred from homology"/>
<keyword evidence="9" id="KW-0411">Iron-sulfur</keyword>
<protein>
    <recommendedName>
        <fullName evidence="4 11">2-(3-amino-3-carboxypropyl)histidine synthase subunit 1</fullName>
        <ecNumber evidence="3 11">2.5.1.108</ecNumber>
    </recommendedName>
</protein>
<dbReference type="InterPro" id="IPR042263">
    <property type="entry name" value="DPH1/DPH2_1"/>
</dbReference>
<dbReference type="Pfam" id="PF01866">
    <property type="entry name" value="Diphthamide_syn"/>
    <property type="match status" value="1"/>
</dbReference>
<dbReference type="EMBL" id="JAKKPZ010000001">
    <property type="protein sequence ID" value="KAI1729139.1"/>
    <property type="molecule type" value="Genomic_DNA"/>
</dbReference>
<dbReference type="PANTHER" id="PTHR10762">
    <property type="entry name" value="DIPHTHAMIDE BIOSYNTHESIS PROTEIN"/>
    <property type="match status" value="1"/>
</dbReference>
<accession>A0AAD4R813</accession>
<dbReference type="InterPro" id="IPR016435">
    <property type="entry name" value="DPH1/DPH2"/>
</dbReference>
<evidence type="ECO:0000256" key="3">
    <source>
        <dbReference type="ARBA" id="ARBA00012221"/>
    </source>
</evidence>
<evidence type="ECO:0000256" key="7">
    <source>
        <dbReference type="ARBA" id="ARBA00022723"/>
    </source>
</evidence>
<comment type="pathway">
    <text evidence="1 11">Protein modification; peptidyl-diphthamide biosynthesis.</text>
</comment>
<evidence type="ECO:0000256" key="6">
    <source>
        <dbReference type="ARBA" id="ARBA00022691"/>
    </source>
</evidence>
<dbReference type="InterPro" id="IPR035435">
    <property type="entry name" value="DPH1/DPH2_euk_archaea"/>
</dbReference>
<dbReference type="PANTHER" id="PTHR10762:SF1">
    <property type="entry name" value="2-(3-AMINO-3-CARBOXYPROPYL)HISTIDINE SYNTHASE SUBUNIT 1"/>
    <property type="match status" value="1"/>
</dbReference>